<keyword evidence="1 3" id="KW-0853">WD repeat</keyword>
<proteinExistence type="predicted"/>
<evidence type="ECO:0000256" key="1">
    <source>
        <dbReference type="ARBA" id="ARBA00022574"/>
    </source>
</evidence>
<name>A0A7J6M1I8_PEROL</name>
<evidence type="ECO:0000256" key="3">
    <source>
        <dbReference type="PROSITE-ProRule" id="PRU00221"/>
    </source>
</evidence>
<dbReference type="Proteomes" id="UP000572268">
    <property type="component" value="Unassembled WGS sequence"/>
</dbReference>
<evidence type="ECO:0000256" key="2">
    <source>
        <dbReference type="ARBA" id="ARBA00022737"/>
    </source>
</evidence>
<protein>
    <recommendedName>
        <fullName evidence="7">WD repeat domain 90</fullName>
    </recommendedName>
</protein>
<feature type="region of interest" description="Disordered" evidence="4">
    <location>
        <begin position="334"/>
        <end position="354"/>
    </location>
</feature>
<dbReference type="PANTHER" id="PTHR22847">
    <property type="entry name" value="WD40 REPEAT PROTEIN"/>
    <property type="match status" value="1"/>
</dbReference>
<dbReference type="InterPro" id="IPR019775">
    <property type="entry name" value="WD40_repeat_CS"/>
</dbReference>
<accession>A0A7J6M1I8</accession>
<dbReference type="PROSITE" id="PS50082">
    <property type="entry name" value="WD_REPEATS_2"/>
    <property type="match status" value="1"/>
</dbReference>
<dbReference type="PANTHER" id="PTHR22847:SF637">
    <property type="entry name" value="WD REPEAT DOMAIN 5B"/>
    <property type="match status" value="1"/>
</dbReference>
<dbReference type="SMART" id="SM00320">
    <property type="entry name" value="WD40"/>
    <property type="match status" value="2"/>
</dbReference>
<dbReference type="InterPro" id="IPR036322">
    <property type="entry name" value="WD40_repeat_dom_sf"/>
</dbReference>
<evidence type="ECO:0000313" key="6">
    <source>
        <dbReference type="Proteomes" id="UP000572268"/>
    </source>
</evidence>
<gene>
    <name evidence="5" type="ORF">FOL46_003732</name>
</gene>
<keyword evidence="2" id="KW-0677">Repeat</keyword>
<evidence type="ECO:0000256" key="4">
    <source>
        <dbReference type="SAM" id="MobiDB-lite"/>
    </source>
</evidence>
<evidence type="ECO:0000313" key="5">
    <source>
        <dbReference type="EMBL" id="KAF4665345.1"/>
    </source>
</evidence>
<feature type="repeat" description="WD" evidence="3">
    <location>
        <begin position="385"/>
        <end position="422"/>
    </location>
</feature>
<comment type="caution">
    <text evidence="5">The sequence shown here is derived from an EMBL/GenBank/DDBJ whole genome shotgun (WGS) entry which is preliminary data.</text>
</comment>
<dbReference type="InterPro" id="IPR015943">
    <property type="entry name" value="WD40/YVTN_repeat-like_dom_sf"/>
</dbReference>
<organism evidence="5 6">
    <name type="scientific">Perkinsus olseni</name>
    <name type="common">Perkinsus atlanticus</name>
    <dbReference type="NCBI Taxonomy" id="32597"/>
    <lineage>
        <taxon>Eukaryota</taxon>
        <taxon>Sar</taxon>
        <taxon>Alveolata</taxon>
        <taxon>Perkinsozoa</taxon>
        <taxon>Perkinsea</taxon>
        <taxon>Perkinsida</taxon>
        <taxon>Perkinsidae</taxon>
        <taxon>Perkinsus</taxon>
    </lineage>
</organism>
<dbReference type="SUPFAM" id="SSF50978">
    <property type="entry name" value="WD40 repeat-like"/>
    <property type="match status" value="1"/>
</dbReference>
<dbReference type="PROSITE" id="PS00678">
    <property type="entry name" value="WD_REPEATS_1"/>
    <property type="match status" value="1"/>
</dbReference>
<dbReference type="Gene3D" id="2.130.10.10">
    <property type="entry name" value="YVTN repeat-like/Quinoprotein amine dehydrogenase"/>
    <property type="match status" value="1"/>
</dbReference>
<dbReference type="InterPro" id="IPR001680">
    <property type="entry name" value="WD40_rpt"/>
</dbReference>
<reference evidence="5 6" key="1">
    <citation type="submission" date="2020-04" db="EMBL/GenBank/DDBJ databases">
        <title>Perkinsus olseni comparative genomics.</title>
        <authorList>
            <person name="Bogema D.R."/>
        </authorList>
    </citation>
    <scope>NUCLEOTIDE SEQUENCE [LARGE SCALE GENOMIC DNA]</scope>
    <source>
        <strain evidence="5">ATCC PRA-31</strain>
    </source>
</reference>
<dbReference type="EMBL" id="JABANN010000235">
    <property type="protein sequence ID" value="KAF4665345.1"/>
    <property type="molecule type" value="Genomic_DNA"/>
</dbReference>
<feature type="region of interest" description="Disordered" evidence="4">
    <location>
        <begin position="935"/>
        <end position="960"/>
    </location>
</feature>
<sequence length="1366" mass="150165">MSLPNDLLDHRQAAGDRSHAGLPQNIRRRIVTRYDLIDVLEEFDMHRLEAILKTGNSGRDLSFWCKAFEEILEPPTAQELAQLKLAVADLLADIFLSEKEPNKIEFNHERTEDGVEGFELDWKTFTEYLLGRAKESDRAREGRENLRMRGLSIPRCPATAVPISIDHCRHYGRILSFHSLPLRPAKSGPYANVDFIVSAEEDATSIRVWTSRRKDTAIQWVADLLLPRPGLRATHTASDGMEGRQSATFVTALLTDGNIGIWDLEGLYKNLSSDHQLRSRMWRFPCREVISMSRLEGSGWDVASSCEGLWYSQLLERFVVAHAQTHSLRAFKLTSSRKSGSRAPPSEDFTRPVTDPASSTVHITLGVCMLGCHDARVTAITDIPHSTSSSSLDLSDSRLMASVAADATVGVWDLRTGYQVHRFTIPNYGGSRPQLRSIAYGAAVDRLVIAGSSCLVYVVQPVPPPGSASLGQSVIRRLVGHKTPLTSVATPPGASSCAISCDEWGEMRIWNLRKLECVQVIKSATSGLKCCGAEKMSFRGGTAEGAVRLLLCSTKFGRVDLFHSKRPTGASRRPVAVVISLLRSTITVAEPSKVRVHSLSNAELITEIMAREIGEPTEVVDDRTISTISLTEDHGELMVGFSDGSLAIQLMSMNGRHPQPAEAHSNLPVTDIRHSAARAMIISLSSQDGVCLVHADRPGRKHTNRQAWFLPLIRRVEPPCAIPQSERKINYALNTLRGLLASVVSGEEGRVSLWSVDETTGLASTISTQGVLTNDRRVMVEAVAFLEPFLLLIVLTREHLEVPDPTADDNTVIHDAQAGKVTMTIARFRVKVYVGSNVAPHWTPIIDRADKKVEHHFDIPLTDIEPPIRGSSSTVKLLMRMNDMEGDLHENAVRRDLLFKCGDATRELIENIFEARGREPLRAMCEVATKLTCGDPNKDGGPVQRDARKAKPPADGNQTTAVTDRVDVSGLVVAEIAGRKVMTFELHLEGDRSVLEGNYAKPSRHRPSFSSIGRSVTVSCAAVSEFSLSASSVDDGSVTSPILQASTNPELVTLLVATRHGFDLLRLSDGAVIRRHIEPFGEVRPASRSAWPSAPFPFDAPIVARMINSVASNDSEGYVEEENHDGRRRLEAAFYHAALSAELAVEDSLPSRNTLEMTARTAKRSDASHARAATAEKLTPRTLQGTTFLDYFTWSPTMPPSGHLTPSASDEVQGGTKSHLDRIGIAIDKTIEDFAWNRRRVKEKSQRGKRRAFSETNLLERPDILARAKLTTACARGELFSAAGSRPSRETRTGARRLKNILSPKLAVLTASRVLAVAATDMSDEGVNVSTEDDFEALYRTCLSRQSGYSRSKHRRTPKSLPPIVK</sequence>
<dbReference type="GO" id="GO:1990234">
    <property type="term" value="C:transferase complex"/>
    <property type="evidence" value="ECO:0007669"/>
    <property type="project" value="UniProtKB-ARBA"/>
</dbReference>
<evidence type="ECO:0008006" key="7">
    <source>
        <dbReference type="Google" id="ProtNLM"/>
    </source>
</evidence>